<sequence length="326" mass="34918">MLRFLTRRLLGAALILLVISAATFLLFFAVTPDPALLSCGKQCTPETLAAIQHNLGVDSPVPVQYWHFLVGVFAGRDFGAGQHCPAPCLGYSFVNQQPVLQTLLDRLPATLSVAFGAGALVLTMGVGLGLIAALRRGKPLDKASMGLALIGASFQIYFFGIIARYVLVDQLGWLPRPDYTPLTSDPLQWAGGMILPWVTLAVVNAATYARFTRSTMLENLSEEYVRAVRAKGLSARAVYLKHAFRGAMTPVLTMFGIDMGMFLGGALITETTFNIPGIGRLAVDSVAAQDLPMMMGTVLVASTAMVFASIAVDACYALIDPRVRTS</sequence>
<dbReference type="Proteomes" id="UP000183015">
    <property type="component" value="Unassembled WGS sequence"/>
</dbReference>
<keyword evidence="4 7" id="KW-0812">Transmembrane</keyword>
<feature type="domain" description="ABC transmembrane type-1" evidence="8">
    <location>
        <begin position="107"/>
        <end position="316"/>
    </location>
</feature>
<gene>
    <name evidence="9" type="ORF">SAMN05414137_12941</name>
</gene>
<evidence type="ECO:0000313" key="9">
    <source>
        <dbReference type="EMBL" id="SEM46476.1"/>
    </source>
</evidence>
<dbReference type="InterPro" id="IPR045621">
    <property type="entry name" value="BPD_transp_1_N"/>
</dbReference>
<keyword evidence="2 7" id="KW-0813">Transport</keyword>
<evidence type="ECO:0000313" key="10">
    <source>
        <dbReference type="Proteomes" id="UP000183015"/>
    </source>
</evidence>
<accession>A0A1H7YJQ5</accession>
<evidence type="ECO:0000256" key="3">
    <source>
        <dbReference type="ARBA" id="ARBA00022475"/>
    </source>
</evidence>
<comment type="subcellular location">
    <subcellularLocation>
        <location evidence="1 7">Cell membrane</location>
        <topology evidence="1 7">Multi-pass membrane protein</topology>
    </subcellularLocation>
</comment>
<keyword evidence="5 7" id="KW-1133">Transmembrane helix</keyword>
<evidence type="ECO:0000256" key="2">
    <source>
        <dbReference type="ARBA" id="ARBA00022448"/>
    </source>
</evidence>
<dbReference type="SUPFAM" id="SSF161098">
    <property type="entry name" value="MetI-like"/>
    <property type="match status" value="1"/>
</dbReference>
<name>A0A1H7YJQ5_STRJI</name>
<dbReference type="CDD" id="cd06261">
    <property type="entry name" value="TM_PBP2"/>
    <property type="match status" value="1"/>
</dbReference>
<dbReference type="PROSITE" id="PS50928">
    <property type="entry name" value="ABC_TM1"/>
    <property type="match status" value="1"/>
</dbReference>
<dbReference type="OrthoDB" id="3667119at2"/>
<dbReference type="PANTHER" id="PTHR43163">
    <property type="entry name" value="DIPEPTIDE TRANSPORT SYSTEM PERMEASE PROTEIN DPPB-RELATED"/>
    <property type="match status" value="1"/>
</dbReference>
<dbReference type="RefSeq" id="WP_042453176.1">
    <property type="nucleotide sequence ID" value="NZ_BBPN01000027.1"/>
</dbReference>
<feature type="transmembrane region" description="Helical" evidence="7">
    <location>
        <begin position="293"/>
        <end position="319"/>
    </location>
</feature>
<evidence type="ECO:0000256" key="5">
    <source>
        <dbReference type="ARBA" id="ARBA00022989"/>
    </source>
</evidence>
<dbReference type="InterPro" id="IPR035906">
    <property type="entry name" value="MetI-like_sf"/>
</dbReference>
<reference evidence="10" key="1">
    <citation type="submission" date="2016-10" db="EMBL/GenBank/DDBJ databases">
        <authorList>
            <person name="Varghese N."/>
        </authorList>
    </citation>
    <scope>NUCLEOTIDE SEQUENCE [LARGE SCALE GENOMIC DNA]</scope>
    <source>
        <strain evidence="10">DSM 45096 / BCRC 16803 / CGMCC 4.1857 / CIP 109030 / JCM 12277 / KCTC 19219 / NBRC 100920 / 33214</strain>
    </source>
</reference>
<dbReference type="PANTHER" id="PTHR43163:SF6">
    <property type="entry name" value="DIPEPTIDE TRANSPORT SYSTEM PERMEASE PROTEIN DPPB-RELATED"/>
    <property type="match status" value="1"/>
</dbReference>
<protein>
    <submittedName>
        <fullName evidence="9">Peptide/nickel transport system permease protein</fullName>
    </submittedName>
</protein>
<dbReference type="AlphaFoldDB" id="A0A1H7YJQ5"/>
<proteinExistence type="inferred from homology"/>
<comment type="similarity">
    <text evidence="7">Belongs to the binding-protein-dependent transport system permease family.</text>
</comment>
<dbReference type="EMBL" id="FOAZ01000029">
    <property type="protein sequence ID" value="SEM46476.1"/>
    <property type="molecule type" value="Genomic_DNA"/>
</dbReference>
<evidence type="ECO:0000256" key="7">
    <source>
        <dbReference type="RuleBase" id="RU363032"/>
    </source>
</evidence>
<dbReference type="Gene3D" id="1.10.3720.10">
    <property type="entry name" value="MetI-like"/>
    <property type="match status" value="1"/>
</dbReference>
<dbReference type="GO" id="GO:0055085">
    <property type="term" value="P:transmembrane transport"/>
    <property type="evidence" value="ECO:0007669"/>
    <property type="project" value="InterPro"/>
</dbReference>
<feature type="transmembrane region" description="Helical" evidence="7">
    <location>
        <begin position="113"/>
        <end position="134"/>
    </location>
</feature>
<evidence type="ECO:0000256" key="4">
    <source>
        <dbReference type="ARBA" id="ARBA00022692"/>
    </source>
</evidence>
<evidence type="ECO:0000259" key="8">
    <source>
        <dbReference type="PROSITE" id="PS50928"/>
    </source>
</evidence>
<keyword evidence="6 7" id="KW-0472">Membrane</keyword>
<feature type="transmembrane region" description="Helical" evidence="7">
    <location>
        <begin position="9"/>
        <end position="30"/>
    </location>
</feature>
<dbReference type="Pfam" id="PF19300">
    <property type="entry name" value="BPD_transp_1_N"/>
    <property type="match status" value="1"/>
</dbReference>
<dbReference type="Pfam" id="PF00528">
    <property type="entry name" value="BPD_transp_1"/>
    <property type="match status" value="1"/>
</dbReference>
<organism evidence="9 10">
    <name type="scientific">Streptacidiphilus jiangxiensis</name>
    <dbReference type="NCBI Taxonomy" id="235985"/>
    <lineage>
        <taxon>Bacteria</taxon>
        <taxon>Bacillati</taxon>
        <taxon>Actinomycetota</taxon>
        <taxon>Actinomycetes</taxon>
        <taxon>Kitasatosporales</taxon>
        <taxon>Streptomycetaceae</taxon>
        <taxon>Streptacidiphilus</taxon>
    </lineage>
</organism>
<dbReference type="eggNOG" id="COG0601">
    <property type="taxonomic scope" value="Bacteria"/>
</dbReference>
<evidence type="ECO:0000256" key="1">
    <source>
        <dbReference type="ARBA" id="ARBA00004651"/>
    </source>
</evidence>
<dbReference type="STRING" id="235985.SAMN05414137_12941"/>
<feature type="transmembrane region" description="Helical" evidence="7">
    <location>
        <begin position="187"/>
        <end position="209"/>
    </location>
</feature>
<keyword evidence="3" id="KW-1003">Cell membrane</keyword>
<feature type="transmembrane region" description="Helical" evidence="7">
    <location>
        <begin position="251"/>
        <end position="273"/>
    </location>
</feature>
<dbReference type="GO" id="GO:0005886">
    <property type="term" value="C:plasma membrane"/>
    <property type="evidence" value="ECO:0007669"/>
    <property type="project" value="UniProtKB-SubCell"/>
</dbReference>
<feature type="transmembrane region" description="Helical" evidence="7">
    <location>
        <begin position="146"/>
        <end position="167"/>
    </location>
</feature>
<evidence type="ECO:0000256" key="6">
    <source>
        <dbReference type="ARBA" id="ARBA00023136"/>
    </source>
</evidence>
<keyword evidence="10" id="KW-1185">Reference proteome</keyword>
<dbReference type="InterPro" id="IPR000515">
    <property type="entry name" value="MetI-like"/>
</dbReference>